<dbReference type="InterPro" id="IPR020968">
    <property type="entry name" value="Bacteriocin_II_aureocin-like"/>
</dbReference>
<sequence length="47" mass="5368">MVTFLRIVAQLGTRAAQWAWANKGKIMDMILRGLGIQYIIDYINSQV</sequence>
<keyword evidence="2" id="KW-1185">Reference proteome</keyword>
<protein>
    <submittedName>
        <fullName evidence="1">Aureocin A53 family class IId bacteriocin</fullName>
    </submittedName>
</protein>
<dbReference type="EMBL" id="JBHUDE010000005">
    <property type="protein sequence ID" value="MFD1606431.1"/>
    <property type="molecule type" value="Genomic_DNA"/>
</dbReference>
<accession>A0ABW4HLU6</accession>
<reference evidence="2" key="1">
    <citation type="journal article" date="2019" name="Int. J. Syst. Evol. Microbiol.">
        <title>The Global Catalogue of Microorganisms (GCM) 10K type strain sequencing project: providing services to taxonomists for standard genome sequencing and annotation.</title>
        <authorList>
            <consortium name="The Broad Institute Genomics Platform"/>
            <consortium name="The Broad Institute Genome Sequencing Center for Infectious Disease"/>
            <person name="Wu L."/>
            <person name="Ma J."/>
        </authorList>
    </citation>
    <scope>NUCLEOTIDE SEQUENCE [LARGE SCALE GENOMIC DNA]</scope>
    <source>
        <strain evidence="2">CGMCC 1.12376</strain>
    </source>
</reference>
<proteinExistence type="predicted"/>
<name>A0ABW4HLU6_9BACI</name>
<evidence type="ECO:0000313" key="2">
    <source>
        <dbReference type="Proteomes" id="UP001597221"/>
    </source>
</evidence>
<organism evidence="1 2">
    <name type="scientific">Oceanobacillus luteolus</name>
    <dbReference type="NCBI Taxonomy" id="1274358"/>
    <lineage>
        <taxon>Bacteria</taxon>
        <taxon>Bacillati</taxon>
        <taxon>Bacillota</taxon>
        <taxon>Bacilli</taxon>
        <taxon>Bacillales</taxon>
        <taxon>Bacillaceae</taxon>
        <taxon>Oceanobacillus</taxon>
    </lineage>
</organism>
<dbReference type="NCBIfam" id="NF033881">
    <property type="entry name" value="aureocin_A53"/>
    <property type="match status" value="1"/>
</dbReference>
<gene>
    <name evidence="1" type="ORF">ACFSBH_01925</name>
</gene>
<comment type="caution">
    <text evidence="1">The sequence shown here is derived from an EMBL/GenBank/DDBJ whole genome shotgun (WGS) entry which is preliminary data.</text>
</comment>
<dbReference type="Proteomes" id="UP001597221">
    <property type="component" value="Unassembled WGS sequence"/>
</dbReference>
<evidence type="ECO:0000313" key="1">
    <source>
        <dbReference type="EMBL" id="MFD1606431.1"/>
    </source>
</evidence>
<dbReference type="RefSeq" id="WP_379595763.1">
    <property type="nucleotide sequence ID" value="NZ_JBHUDE010000005.1"/>
</dbReference>
<dbReference type="Pfam" id="PF11758">
    <property type="entry name" value="Bacteriocin_IIi"/>
    <property type="match status" value="1"/>
</dbReference>